<dbReference type="AlphaFoldDB" id="A0A556C962"/>
<evidence type="ECO:0000256" key="5">
    <source>
        <dbReference type="ARBA" id="ARBA00022692"/>
    </source>
</evidence>
<evidence type="ECO:0000256" key="6">
    <source>
        <dbReference type="ARBA" id="ARBA00022989"/>
    </source>
</evidence>
<comment type="similarity">
    <text evidence="8">Belongs to the NhaC Na(+)/H(+) (TC 2.A.35) antiporter family.</text>
</comment>
<dbReference type="InterPro" id="IPR052180">
    <property type="entry name" value="NhaC_Na-H+_Antiporter"/>
</dbReference>
<dbReference type="PANTHER" id="PTHR33451:SF3">
    <property type="entry name" value="MALATE-2H(+)_NA(+)-LACTATE ANTIPORTER"/>
    <property type="match status" value="1"/>
</dbReference>
<keyword evidence="12" id="KW-1185">Reference proteome</keyword>
<keyword evidence="2" id="KW-0813">Transport</keyword>
<feature type="transmembrane region" description="Helical" evidence="9">
    <location>
        <begin position="136"/>
        <end position="162"/>
    </location>
</feature>
<dbReference type="PANTHER" id="PTHR33451">
    <property type="entry name" value="MALATE-2H(+)/NA(+)-LACTATE ANTIPORTER"/>
    <property type="match status" value="1"/>
</dbReference>
<organism evidence="11 12">
    <name type="scientific">Brevibacterium aurantiacum</name>
    <dbReference type="NCBI Taxonomy" id="273384"/>
    <lineage>
        <taxon>Bacteria</taxon>
        <taxon>Bacillati</taxon>
        <taxon>Actinomycetota</taxon>
        <taxon>Actinomycetes</taxon>
        <taxon>Micrococcales</taxon>
        <taxon>Brevibacteriaceae</taxon>
        <taxon>Brevibacterium</taxon>
    </lineage>
</organism>
<evidence type="ECO:0000256" key="8">
    <source>
        <dbReference type="ARBA" id="ARBA00038435"/>
    </source>
</evidence>
<keyword evidence="4" id="KW-1003">Cell membrane</keyword>
<evidence type="ECO:0000256" key="9">
    <source>
        <dbReference type="SAM" id="Phobius"/>
    </source>
</evidence>
<feature type="transmembrane region" description="Helical" evidence="9">
    <location>
        <begin position="7"/>
        <end position="24"/>
    </location>
</feature>
<keyword evidence="7 9" id="KW-0472">Membrane</keyword>
<evidence type="ECO:0000259" key="10">
    <source>
        <dbReference type="Pfam" id="PF03553"/>
    </source>
</evidence>
<evidence type="ECO:0000256" key="7">
    <source>
        <dbReference type="ARBA" id="ARBA00023136"/>
    </source>
</evidence>
<dbReference type="EMBL" id="VLTK01000010">
    <property type="protein sequence ID" value="TSI13989.1"/>
    <property type="molecule type" value="Genomic_DNA"/>
</dbReference>
<dbReference type="InterPro" id="IPR004770">
    <property type="entry name" value="Na/H_antiport_NhaC"/>
</dbReference>
<keyword evidence="5 9" id="KW-0812">Transmembrane</keyword>
<feature type="transmembrane region" description="Helical" evidence="9">
    <location>
        <begin position="431"/>
        <end position="453"/>
    </location>
</feature>
<feature type="transmembrane region" description="Helical" evidence="9">
    <location>
        <begin position="195"/>
        <end position="214"/>
    </location>
</feature>
<name>A0A556C962_BREAU</name>
<feature type="transmembrane region" description="Helical" evidence="9">
    <location>
        <begin position="30"/>
        <end position="52"/>
    </location>
</feature>
<feature type="transmembrane region" description="Helical" evidence="9">
    <location>
        <begin position="353"/>
        <end position="377"/>
    </location>
</feature>
<gene>
    <name evidence="11" type="primary">nhaC</name>
    <name evidence="11" type="ORF">FO013_16140</name>
</gene>
<evidence type="ECO:0000256" key="1">
    <source>
        <dbReference type="ARBA" id="ARBA00004651"/>
    </source>
</evidence>
<evidence type="ECO:0000313" key="11">
    <source>
        <dbReference type="EMBL" id="TSI13989.1"/>
    </source>
</evidence>
<feature type="transmembrane region" description="Helical" evidence="9">
    <location>
        <begin position="258"/>
        <end position="276"/>
    </location>
</feature>
<evidence type="ECO:0000256" key="2">
    <source>
        <dbReference type="ARBA" id="ARBA00022448"/>
    </source>
</evidence>
<dbReference type="NCBIfam" id="TIGR00931">
    <property type="entry name" value="antiport_nhaC"/>
    <property type="match status" value="1"/>
</dbReference>
<feature type="domain" description="Na+/H+ antiporter NhaC-like C-terminal" evidence="10">
    <location>
        <begin position="159"/>
        <end position="453"/>
    </location>
</feature>
<feature type="transmembrane region" description="Helical" evidence="9">
    <location>
        <begin position="73"/>
        <end position="97"/>
    </location>
</feature>
<keyword evidence="6 9" id="KW-1133">Transmembrane helix</keyword>
<dbReference type="GO" id="GO:0005886">
    <property type="term" value="C:plasma membrane"/>
    <property type="evidence" value="ECO:0007669"/>
    <property type="project" value="UniProtKB-SubCell"/>
</dbReference>
<dbReference type="OrthoDB" id="9762978at2"/>
<keyword evidence="3" id="KW-0050">Antiport</keyword>
<comment type="subcellular location">
    <subcellularLocation>
        <location evidence="1">Cell membrane</location>
        <topology evidence="1">Multi-pass membrane protein</topology>
    </subcellularLocation>
</comment>
<dbReference type="Proteomes" id="UP000316406">
    <property type="component" value="Unassembled WGS sequence"/>
</dbReference>
<evidence type="ECO:0000256" key="4">
    <source>
        <dbReference type="ARBA" id="ARBA00022475"/>
    </source>
</evidence>
<accession>A0A556C962</accession>
<dbReference type="Pfam" id="PF03553">
    <property type="entry name" value="Na_H_antiporter"/>
    <property type="match status" value="1"/>
</dbReference>
<evidence type="ECO:0000313" key="12">
    <source>
        <dbReference type="Proteomes" id="UP000316406"/>
    </source>
</evidence>
<feature type="transmembrane region" description="Helical" evidence="9">
    <location>
        <begin position="103"/>
        <end position="124"/>
    </location>
</feature>
<sequence length="477" mass="50442">MHTYKKPHFMIAILPLLTLVGMAFMSTTNWGIGMIVPIISGVAVAAVIGKLLGFSWPELEQSLADGVSKALTAVFILLLIGMIIGTWISGGIIPTLIYYGLSFIHPSIFLPLACLITAFISLVLGSSFTSIATIGLAFIAIGEGMQMPLPIVAGAVISGAFFGDKLSPLSDTTNVAPAMVGEKLFDHIRHMLWDTIPALLISAILYWIIGLNVARTSEMASSGQEAILTGLQAQFVIHPLLLVVVVLSLAIIAMRVPAVPALFLIALMGGATALLVQGRTLADAMQAMTAGYISETGQKAIDSLLSNGGVTSMFETVGLVIVATALGGILEKTGIFAALIEPMIRRIRRAGSLIAATILSTFLVGFSSGAQFLAIILPARGFLEPYRRMNLSPLNLSRAVESAGTVGINLVPWGVPAIFAAGVFGLQPTEFIPWILFAFIVPLLNIIYGYTGFTVKRLTEKSRPETATKSEAGTSAR</sequence>
<feature type="transmembrane region" description="Helical" evidence="9">
    <location>
        <begin position="226"/>
        <end position="252"/>
    </location>
</feature>
<reference evidence="11 12" key="1">
    <citation type="submission" date="2019-07" db="EMBL/GenBank/DDBJ databases">
        <title>Draft genome sequence of Brevibacterium aurantiacum XU54 isolated from Xinjiang China.</title>
        <authorList>
            <person name="Xu X."/>
        </authorList>
    </citation>
    <scope>NUCLEOTIDE SEQUENCE [LARGE SCALE GENOMIC DNA]</scope>
    <source>
        <strain evidence="11 12">XU54</strain>
    </source>
</reference>
<proteinExistence type="inferred from homology"/>
<protein>
    <submittedName>
        <fullName evidence="11">Na+/H+ antiporter NhaC</fullName>
    </submittedName>
</protein>
<comment type="caution">
    <text evidence="11">The sequence shown here is derived from an EMBL/GenBank/DDBJ whole genome shotgun (WGS) entry which is preliminary data.</text>
</comment>
<evidence type="ECO:0000256" key="3">
    <source>
        <dbReference type="ARBA" id="ARBA00022449"/>
    </source>
</evidence>
<dbReference type="GO" id="GO:0015297">
    <property type="term" value="F:antiporter activity"/>
    <property type="evidence" value="ECO:0007669"/>
    <property type="project" value="UniProtKB-KW"/>
</dbReference>
<dbReference type="InterPro" id="IPR018461">
    <property type="entry name" value="Na/H_Antiport_NhaC-like_C"/>
</dbReference>